<feature type="non-terminal residue" evidence="2">
    <location>
        <position position="1"/>
    </location>
</feature>
<feature type="compositionally biased region" description="Gly residues" evidence="1">
    <location>
        <begin position="64"/>
        <end position="88"/>
    </location>
</feature>
<proteinExistence type="predicted"/>
<gene>
    <name evidence="2" type="ORF">L9F63_026613</name>
</gene>
<dbReference type="EMBL" id="JASPKZ010000965">
    <property type="protein sequence ID" value="KAJ9598852.1"/>
    <property type="molecule type" value="Genomic_DNA"/>
</dbReference>
<dbReference type="AlphaFoldDB" id="A0AAD8AGZ1"/>
<keyword evidence="3" id="KW-1185">Reference proteome</keyword>
<reference evidence="2" key="1">
    <citation type="journal article" date="2023" name="IScience">
        <title>Live-bearing cockroach genome reveals convergent evolutionary mechanisms linked to viviparity in insects and beyond.</title>
        <authorList>
            <person name="Fouks B."/>
            <person name="Harrison M.C."/>
            <person name="Mikhailova A.A."/>
            <person name="Marchal E."/>
            <person name="English S."/>
            <person name="Carruthers M."/>
            <person name="Jennings E.C."/>
            <person name="Chiamaka E.L."/>
            <person name="Frigard R.A."/>
            <person name="Pippel M."/>
            <person name="Attardo G.M."/>
            <person name="Benoit J.B."/>
            <person name="Bornberg-Bauer E."/>
            <person name="Tobe S.S."/>
        </authorList>
    </citation>
    <scope>NUCLEOTIDE SEQUENCE</scope>
    <source>
        <strain evidence="2">Stay&amp;Tobe</strain>
    </source>
</reference>
<reference evidence="2" key="2">
    <citation type="submission" date="2023-05" db="EMBL/GenBank/DDBJ databases">
        <authorList>
            <person name="Fouks B."/>
        </authorList>
    </citation>
    <scope>NUCLEOTIDE SEQUENCE</scope>
    <source>
        <strain evidence="2">Stay&amp;Tobe</strain>
        <tissue evidence="2">Testes</tissue>
    </source>
</reference>
<feature type="non-terminal residue" evidence="2">
    <location>
        <position position="151"/>
    </location>
</feature>
<comment type="caution">
    <text evidence="2">The sequence shown here is derived from an EMBL/GenBank/DDBJ whole genome shotgun (WGS) entry which is preliminary data.</text>
</comment>
<evidence type="ECO:0000313" key="2">
    <source>
        <dbReference type="EMBL" id="KAJ9598852.1"/>
    </source>
</evidence>
<name>A0AAD8AGZ1_DIPPU</name>
<feature type="region of interest" description="Disordered" evidence="1">
    <location>
        <begin position="41"/>
        <end position="113"/>
    </location>
</feature>
<accession>A0AAD8AGZ1</accession>
<evidence type="ECO:0000313" key="3">
    <source>
        <dbReference type="Proteomes" id="UP001233999"/>
    </source>
</evidence>
<feature type="compositionally biased region" description="Gly residues" evidence="1">
    <location>
        <begin position="97"/>
        <end position="113"/>
    </location>
</feature>
<feature type="compositionally biased region" description="Basic and acidic residues" evidence="1">
    <location>
        <begin position="51"/>
        <end position="63"/>
    </location>
</feature>
<protein>
    <submittedName>
        <fullName evidence="2">Uncharacterized protein</fullName>
    </submittedName>
</protein>
<organism evidence="2 3">
    <name type="scientific">Diploptera punctata</name>
    <name type="common">Pacific beetle cockroach</name>
    <dbReference type="NCBI Taxonomy" id="6984"/>
    <lineage>
        <taxon>Eukaryota</taxon>
        <taxon>Metazoa</taxon>
        <taxon>Ecdysozoa</taxon>
        <taxon>Arthropoda</taxon>
        <taxon>Hexapoda</taxon>
        <taxon>Insecta</taxon>
        <taxon>Pterygota</taxon>
        <taxon>Neoptera</taxon>
        <taxon>Polyneoptera</taxon>
        <taxon>Dictyoptera</taxon>
        <taxon>Blattodea</taxon>
        <taxon>Blaberoidea</taxon>
        <taxon>Blaberidae</taxon>
        <taxon>Diplopterinae</taxon>
        <taxon>Diploptera</taxon>
    </lineage>
</organism>
<evidence type="ECO:0000256" key="1">
    <source>
        <dbReference type="SAM" id="MobiDB-lite"/>
    </source>
</evidence>
<dbReference type="Proteomes" id="UP001233999">
    <property type="component" value="Unassembled WGS sequence"/>
</dbReference>
<sequence length="151" mass="15549">RQTSIQCRNKNCANMIQFLHKADCTRSMTKVARVNKLKRREAWGGGGGGEGRGRDGRGGRERGGWGGGGGGGVGGGGRGRWGGGGGGRGGRKRSGKGEGGGWRVGGGGGGKGGGSLGIANPKGLLFFKQICDWSHPFLGRQKKDVAMFDKY</sequence>